<protein>
    <submittedName>
        <fullName evidence="2">Uncharacterized protein</fullName>
    </submittedName>
</protein>
<dbReference type="AlphaFoldDB" id="A0AAN7VI16"/>
<gene>
    <name evidence="2" type="ORF">RI129_003444</name>
</gene>
<sequence length="171" mass="19132">MSFLNESLEIRSHRSSFAPKTSLDTEEQREDSQQDVLTIDVPLTEGEYEMQDDGSLLKSPEGEEDSPTSCGTPRSRSTSRQSSITIDVPAKRKKNSGKNTNIDADMIMLEKVSQNLGEISAAVQKKSYEKTAEDIFGEFVATQLKKLTETEKIEAQYCIHGILRNALRKNN</sequence>
<dbReference type="EMBL" id="JAVRBK010000002">
    <property type="protein sequence ID" value="KAK5648552.1"/>
    <property type="molecule type" value="Genomic_DNA"/>
</dbReference>
<feature type="region of interest" description="Disordered" evidence="1">
    <location>
        <begin position="1"/>
        <end position="102"/>
    </location>
</feature>
<accession>A0AAN7VI16</accession>
<reference evidence="2 3" key="1">
    <citation type="journal article" date="2024" name="Insects">
        <title>An Improved Chromosome-Level Genome Assembly of the Firefly Pyrocoelia pectoralis.</title>
        <authorList>
            <person name="Fu X."/>
            <person name="Meyer-Rochow V.B."/>
            <person name="Ballantyne L."/>
            <person name="Zhu X."/>
        </authorList>
    </citation>
    <scope>NUCLEOTIDE SEQUENCE [LARGE SCALE GENOMIC DNA]</scope>
    <source>
        <strain evidence="2">XCY_ONT2</strain>
    </source>
</reference>
<organism evidence="2 3">
    <name type="scientific">Pyrocoelia pectoralis</name>
    <dbReference type="NCBI Taxonomy" id="417401"/>
    <lineage>
        <taxon>Eukaryota</taxon>
        <taxon>Metazoa</taxon>
        <taxon>Ecdysozoa</taxon>
        <taxon>Arthropoda</taxon>
        <taxon>Hexapoda</taxon>
        <taxon>Insecta</taxon>
        <taxon>Pterygota</taxon>
        <taxon>Neoptera</taxon>
        <taxon>Endopterygota</taxon>
        <taxon>Coleoptera</taxon>
        <taxon>Polyphaga</taxon>
        <taxon>Elateriformia</taxon>
        <taxon>Elateroidea</taxon>
        <taxon>Lampyridae</taxon>
        <taxon>Lampyrinae</taxon>
        <taxon>Pyrocoelia</taxon>
    </lineage>
</organism>
<keyword evidence="3" id="KW-1185">Reference proteome</keyword>
<proteinExistence type="predicted"/>
<feature type="compositionally biased region" description="Low complexity" evidence="1">
    <location>
        <begin position="74"/>
        <end position="86"/>
    </location>
</feature>
<evidence type="ECO:0000313" key="2">
    <source>
        <dbReference type="EMBL" id="KAK5648552.1"/>
    </source>
</evidence>
<comment type="caution">
    <text evidence="2">The sequence shown here is derived from an EMBL/GenBank/DDBJ whole genome shotgun (WGS) entry which is preliminary data.</text>
</comment>
<dbReference type="Proteomes" id="UP001329430">
    <property type="component" value="Chromosome 2"/>
</dbReference>
<evidence type="ECO:0000256" key="1">
    <source>
        <dbReference type="SAM" id="MobiDB-lite"/>
    </source>
</evidence>
<name>A0AAN7VI16_9COLE</name>
<evidence type="ECO:0000313" key="3">
    <source>
        <dbReference type="Proteomes" id="UP001329430"/>
    </source>
</evidence>